<sequence length="356" mass="42092">MPTWRQIKDDQSLWDIFYFRQEIISLVREYFHQQNFLELFTPILVPSVIPESYVDIFTTTLLDRNLKKNKRFLIPSPEVSIKKLLVAGLSKCFEIARVFRNRESGSSFHYYEFTSLEWYRTQASYLDILEDCQNLIIYIFQKLKKKYPKRFNKKYLNIQNYKIDLSLPWQMITVSQALKKFCQISFDEITDRNNKKNFFPLSLIRKIAFKKGYKVEVNNTWEEIFNQIYLNEIEPYLGTDGRPTIIYDYPAPVAALAKLKKDDKRIAERFEVYFGRIELADCCTELTDYKEQKKRFRQNLSQIKKSGKNPIIADLDFLEALKSGLPDCAGIALGVDRLIMILGNYSFISDTLLTYN</sequence>
<dbReference type="InterPro" id="IPR045864">
    <property type="entry name" value="aa-tRNA-synth_II/BPL/LPL"/>
</dbReference>
<accession>A0A1F5YI04</accession>
<evidence type="ECO:0000256" key="1">
    <source>
        <dbReference type="ARBA" id="ARBA00022598"/>
    </source>
</evidence>
<dbReference type="Pfam" id="PF00152">
    <property type="entry name" value="tRNA-synt_2"/>
    <property type="match status" value="1"/>
</dbReference>
<dbReference type="AlphaFoldDB" id="A0A1F5YI04"/>
<gene>
    <name evidence="5" type="ORF">A2153_05480</name>
</gene>
<feature type="domain" description="Aminoacyl-transfer RNA synthetases class-II family profile" evidence="4">
    <location>
        <begin position="17"/>
        <end position="356"/>
    </location>
</feature>
<evidence type="ECO:0000313" key="5">
    <source>
        <dbReference type="EMBL" id="OGF99827.1"/>
    </source>
</evidence>
<keyword evidence="3" id="KW-0067">ATP-binding</keyword>
<dbReference type="Proteomes" id="UP000177396">
    <property type="component" value="Unassembled WGS sequence"/>
</dbReference>
<dbReference type="EMBL" id="MFJB01000048">
    <property type="protein sequence ID" value="OGF99827.1"/>
    <property type="molecule type" value="Genomic_DNA"/>
</dbReference>
<dbReference type="NCBIfam" id="TIGR00462">
    <property type="entry name" value="genX"/>
    <property type="match status" value="1"/>
</dbReference>
<proteinExistence type="predicted"/>
<dbReference type="SUPFAM" id="SSF55681">
    <property type="entry name" value="Class II aaRS and biotin synthetases"/>
    <property type="match status" value="1"/>
</dbReference>
<dbReference type="GO" id="GO:0000049">
    <property type="term" value="F:tRNA binding"/>
    <property type="evidence" value="ECO:0007669"/>
    <property type="project" value="TreeGrafter"/>
</dbReference>
<evidence type="ECO:0000256" key="3">
    <source>
        <dbReference type="ARBA" id="ARBA00022840"/>
    </source>
</evidence>
<keyword evidence="2" id="KW-0547">Nucleotide-binding</keyword>
<dbReference type="GO" id="GO:0004824">
    <property type="term" value="F:lysine-tRNA ligase activity"/>
    <property type="evidence" value="ECO:0007669"/>
    <property type="project" value="InterPro"/>
</dbReference>
<dbReference type="InterPro" id="IPR004525">
    <property type="entry name" value="EpmA"/>
</dbReference>
<dbReference type="PANTHER" id="PTHR42918">
    <property type="entry name" value="LYSYL-TRNA SYNTHETASE"/>
    <property type="match status" value="1"/>
</dbReference>
<dbReference type="PROSITE" id="PS50862">
    <property type="entry name" value="AA_TRNA_LIGASE_II"/>
    <property type="match status" value="1"/>
</dbReference>
<evidence type="ECO:0000313" key="6">
    <source>
        <dbReference type="Proteomes" id="UP000177396"/>
    </source>
</evidence>
<dbReference type="Gene3D" id="3.30.930.10">
    <property type="entry name" value="Bira Bifunctional Protein, Domain 2"/>
    <property type="match status" value="1"/>
</dbReference>
<dbReference type="InterPro" id="IPR006195">
    <property type="entry name" value="aa-tRNA-synth_II"/>
</dbReference>
<dbReference type="PRINTS" id="PR00982">
    <property type="entry name" value="TRNASYNTHLYS"/>
</dbReference>
<dbReference type="GO" id="GO:0005524">
    <property type="term" value="F:ATP binding"/>
    <property type="evidence" value="ECO:0007669"/>
    <property type="project" value="UniProtKB-KW"/>
</dbReference>
<organism evidence="5 6">
    <name type="scientific">Candidatus Gottesmanbacteria bacterium RBG_16_38_7b</name>
    <dbReference type="NCBI Taxonomy" id="1798372"/>
    <lineage>
        <taxon>Bacteria</taxon>
        <taxon>Candidatus Gottesmaniibacteriota</taxon>
    </lineage>
</organism>
<reference evidence="5 6" key="1">
    <citation type="journal article" date="2016" name="Nat. Commun.">
        <title>Thousands of microbial genomes shed light on interconnected biogeochemical processes in an aquifer system.</title>
        <authorList>
            <person name="Anantharaman K."/>
            <person name="Brown C.T."/>
            <person name="Hug L.A."/>
            <person name="Sharon I."/>
            <person name="Castelle C.J."/>
            <person name="Probst A.J."/>
            <person name="Thomas B.C."/>
            <person name="Singh A."/>
            <person name="Wilkins M.J."/>
            <person name="Karaoz U."/>
            <person name="Brodie E.L."/>
            <person name="Williams K.H."/>
            <person name="Hubbard S.S."/>
            <person name="Banfield J.F."/>
        </authorList>
    </citation>
    <scope>NUCLEOTIDE SEQUENCE [LARGE SCALE GENOMIC DNA]</scope>
</reference>
<dbReference type="PANTHER" id="PTHR42918:SF6">
    <property type="entry name" value="ELONGATION FACTOR P--(R)-BETA-LYSINE LIGASE"/>
    <property type="match status" value="1"/>
</dbReference>
<protein>
    <submittedName>
        <fullName evidence="5">EF-P lysine aminoacylase GenX</fullName>
    </submittedName>
</protein>
<evidence type="ECO:0000259" key="4">
    <source>
        <dbReference type="PROSITE" id="PS50862"/>
    </source>
</evidence>
<dbReference type="InterPro" id="IPR018149">
    <property type="entry name" value="Lys-tRNA-synth_II_C"/>
</dbReference>
<dbReference type="InterPro" id="IPR004364">
    <property type="entry name" value="Aa-tRNA-synt_II"/>
</dbReference>
<comment type="caution">
    <text evidence="5">The sequence shown here is derived from an EMBL/GenBank/DDBJ whole genome shotgun (WGS) entry which is preliminary data.</text>
</comment>
<dbReference type="GO" id="GO:0006430">
    <property type="term" value="P:lysyl-tRNA aminoacylation"/>
    <property type="evidence" value="ECO:0007669"/>
    <property type="project" value="InterPro"/>
</dbReference>
<keyword evidence="1" id="KW-0436">Ligase</keyword>
<dbReference type="GO" id="GO:0005829">
    <property type="term" value="C:cytosol"/>
    <property type="evidence" value="ECO:0007669"/>
    <property type="project" value="TreeGrafter"/>
</dbReference>
<name>A0A1F5YI04_9BACT</name>
<evidence type="ECO:0000256" key="2">
    <source>
        <dbReference type="ARBA" id="ARBA00022741"/>
    </source>
</evidence>